<feature type="region of interest" description="Disordered" evidence="8">
    <location>
        <begin position="1"/>
        <end position="30"/>
    </location>
</feature>
<feature type="transmembrane region" description="Helical" evidence="9">
    <location>
        <begin position="241"/>
        <end position="259"/>
    </location>
</feature>
<feature type="transmembrane region" description="Helical" evidence="9">
    <location>
        <begin position="104"/>
        <end position="122"/>
    </location>
</feature>
<comment type="subcellular location">
    <subcellularLocation>
        <location evidence="1">Cell membrane</location>
        <topology evidence="1">Multi-pass membrane protein</topology>
    </subcellularLocation>
</comment>
<feature type="transmembrane region" description="Helical" evidence="9">
    <location>
        <begin position="370"/>
        <end position="388"/>
    </location>
</feature>
<dbReference type="InterPro" id="IPR004812">
    <property type="entry name" value="Efflux_drug-R_Bcr/CmlA"/>
</dbReference>
<comment type="caution">
    <text evidence="11">The sequence shown here is derived from an EMBL/GenBank/DDBJ whole genome shotgun (WGS) entry which is preliminary data.</text>
</comment>
<dbReference type="EMBL" id="BAAALD010000074">
    <property type="protein sequence ID" value="GAA1108809.1"/>
    <property type="molecule type" value="Genomic_DNA"/>
</dbReference>
<sequence length="424" mass="42078">MTPASARPARPATASATASAASPAGSAAPGPGRRLRLIVVLGALSAFGPLSLDMYLPALPALAGDLGVRDADVQLTLTACLLGLALGQLVAGPLSDRRGRRGPLLVGLAGYVAASALCAVAPNAEVLTAARLLQGLAGAAGIVISRAVVRDLYDGVEAARFFSLLMLVNGLAPILAPVVGSQLLRFADWRAVFAVLAAVGAALLAAAALALPESLPAERRSGSGLPRTVRSFGGLLADRRFMGYAVGAGCAFAAMFAYISGSSFVLQQVYGLDAQQFSLVFGGNALGLVLLGQLNARLLRSRSPEVMLRAGLAVSASGGAGLLLAVVAGLGLWAVCGSLLLVVAAVGLVMPNSTALALSGRDDAGTASALLGLLQFALGGLAAPLVGLGGSGSALPMAVVIAGFAAAAVLVHALWLPRSAAASL</sequence>
<dbReference type="PROSITE" id="PS50850">
    <property type="entry name" value="MFS"/>
    <property type="match status" value="1"/>
</dbReference>
<dbReference type="Proteomes" id="UP001499987">
    <property type="component" value="Unassembled WGS sequence"/>
</dbReference>
<comment type="similarity">
    <text evidence="2">Belongs to the major facilitator superfamily. Bcr/CmlA family.</text>
</comment>
<proteinExistence type="inferred from homology"/>
<feature type="domain" description="Major facilitator superfamily (MFS) profile" evidence="10">
    <location>
        <begin position="37"/>
        <end position="420"/>
    </location>
</feature>
<keyword evidence="3" id="KW-0813">Transport</keyword>
<evidence type="ECO:0000256" key="1">
    <source>
        <dbReference type="ARBA" id="ARBA00004651"/>
    </source>
</evidence>
<evidence type="ECO:0000256" key="9">
    <source>
        <dbReference type="SAM" id="Phobius"/>
    </source>
</evidence>
<name>A0ABN1TZK5_9ACTN</name>
<accession>A0ABN1TZK5</accession>
<evidence type="ECO:0000256" key="2">
    <source>
        <dbReference type="ARBA" id="ARBA00006236"/>
    </source>
</evidence>
<keyword evidence="12" id="KW-1185">Reference proteome</keyword>
<dbReference type="InterPro" id="IPR020846">
    <property type="entry name" value="MFS_dom"/>
</dbReference>
<feature type="transmembrane region" description="Helical" evidence="9">
    <location>
        <begin position="128"/>
        <end position="149"/>
    </location>
</feature>
<feature type="transmembrane region" description="Helical" evidence="9">
    <location>
        <begin position="191"/>
        <end position="211"/>
    </location>
</feature>
<evidence type="ECO:0000313" key="11">
    <source>
        <dbReference type="EMBL" id="GAA1108809.1"/>
    </source>
</evidence>
<feature type="transmembrane region" description="Helical" evidence="9">
    <location>
        <begin position="35"/>
        <end position="55"/>
    </location>
</feature>
<dbReference type="RefSeq" id="WP_344626673.1">
    <property type="nucleotide sequence ID" value="NZ_BAAALD010000074.1"/>
</dbReference>
<keyword evidence="7 9" id="KW-0472">Membrane</keyword>
<dbReference type="SUPFAM" id="SSF103473">
    <property type="entry name" value="MFS general substrate transporter"/>
    <property type="match status" value="1"/>
</dbReference>
<keyword evidence="4" id="KW-1003">Cell membrane</keyword>
<evidence type="ECO:0000256" key="3">
    <source>
        <dbReference type="ARBA" id="ARBA00022448"/>
    </source>
</evidence>
<dbReference type="PANTHER" id="PTHR23502">
    <property type="entry name" value="MAJOR FACILITATOR SUPERFAMILY"/>
    <property type="match status" value="1"/>
</dbReference>
<dbReference type="InterPro" id="IPR011701">
    <property type="entry name" value="MFS"/>
</dbReference>
<dbReference type="CDD" id="cd17320">
    <property type="entry name" value="MFS_MdfA_MDR_like"/>
    <property type="match status" value="1"/>
</dbReference>
<evidence type="ECO:0000256" key="4">
    <source>
        <dbReference type="ARBA" id="ARBA00022475"/>
    </source>
</evidence>
<feature type="transmembrane region" description="Helical" evidence="9">
    <location>
        <begin position="310"/>
        <end position="333"/>
    </location>
</feature>
<evidence type="ECO:0000259" key="10">
    <source>
        <dbReference type="PROSITE" id="PS50850"/>
    </source>
</evidence>
<keyword evidence="6 9" id="KW-1133">Transmembrane helix</keyword>
<evidence type="ECO:0000313" key="12">
    <source>
        <dbReference type="Proteomes" id="UP001499987"/>
    </source>
</evidence>
<feature type="transmembrane region" description="Helical" evidence="9">
    <location>
        <begin position="161"/>
        <end position="179"/>
    </location>
</feature>
<dbReference type="PANTHER" id="PTHR23502:SF132">
    <property type="entry name" value="POLYAMINE TRANSPORTER 2-RELATED"/>
    <property type="match status" value="1"/>
</dbReference>
<organism evidence="11 12">
    <name type="scientific">Kitasatospora arboriphila</name>
    <dbReference type="NCBI Taxonomy" id="258052"/>
    <lineage>
        <taxon>Bacteria</taxon>
        <taxon>Bacillati</taxon>
        <taxon>Actinomycetota</taxon>
        <taxon>Actinomycetes</taxon>
        <taxon>Kitasatosporales</taxon>
        <taxon>Streptomycetaceae</taxon>
        <taxon>Kitasatospora</taxon>
    </lineage>
</organism>
<evidence type="ECO:0000256" key="6">
    <source>
        <dbReference type="ARBA" id="ARBA00022989"/>
    </source>
</evidence>
<protein>
    <submittedName>
        <fullName evidence="11">Multidrug effflux MFS transporter</fullName>
    </submittedName>
</protein>
<evidence type="ECO:0000256" key="5">
    <source>
        <dbReference type="ARBA" id="ARBA00022692"/>
    </source>
</evidence>
<feature type="transmembrane region" description="Helical" evidence="9">
    <location>
        <begin position="279"/>
        <end position="298"/>
    </location>
</feature>
<gene>
    <name evidence="11" type="ORF">GCM10009663_58190</name>
</gene>
<keyword evidence="5 9" id="KW-0812">Transmembrane</keyword>
<dbReference type="Gene3D" id="1.20.1720.10">
    <property type="entry name" value="Multidrug resistance protein D"/>
    <property type="match status" value="1"/>
</dbReference>
<evidence type="ECO:0000256" key="7">
    <source>
        <dbReference type="ARBA" id="ARBA00023136"/>
    </source>
</evidence>
<dbReference type="Pfam" id="PF07690">
    <property type="entry name" value="MFS_1"/>
    <property type="match status" value="1"/>
</dbReference>
<reference evidence="11 12" key="1">
    <citation type="journal article" date="2019" name="Int. J. Syst. Evol. Microbiol.">
        <title>The Global Catalogue of Microorganisms (GCM) 10K type strain sequencing project: providing services to taxonomists for standard genome sequencing and annotation.</title>
        <authorList>
            <consortium name="The Broad Institute Genomics Platform"/>
            <consortium name="The Broad Institute Genome Sequencing Center for Infectious Disease"/>
            <person name="Wu L."/>
            <person name="Ma J."/>
        </authorList>
    </citation>
    <scope>NUCLEOTIDE SEQUENCE [LARGE SCALE GENOMIC DNA]</scope>
    <source>
        <strain evidence="11 12">JCM 13002</strain>
    </source>
</reference>
<dbReference type="InterPro" id="IPR036259">
    <property type="entry name" value="MFS_trans_sf"/>
</dbReference>
<feature type="transmembrane region" description="Helical" evidence="9">
    <location>
        <begin position="394"/>
        <end position="416"/>
    </location>
</feature>
<feature type="transmembrane region" description="Helical" evidence="9">
    <location>
        <begin position="75"/>
        <end position="92"/>
    </location>
</feature>
<feature type="transmembrane region" description="Helical" evidence="9">
    <location>
        <begin position="339"/>
        <end position="358"/>
    </location>
</feature>
<dbReference type="NCBIfam" id="TIGR00710">
    <property type="entry name" value="efflux_Bcr_CflA"/>
    <property type="match status" value="1"/>
</dbReference>
<evidence type="ECO:0000256" key="8">
    <source>
        <dbReference type="SAM" id="MobiDB-lite"/>
    </source>
</evidence>